<dbReference type="AlphaFoldDB" id="A0A5B0RKZ6"/>
<feature type="region of interest" description="Disordered" evidence="1">
    <location>
        <begin position="1"/>
        <end position="80"/>
    </location>
</feature>
<name>A0A5B0RKZ6_PUCGR</name>
<reference evidence="2 3" key="1">
    <citation type="submission" date="2019-05" db="EMBL/GenBank/DDBJ databases">
        <title>Emergence of the Ug99 lineage of the wheat stem rust pathogen through somatic hybridization.</title>
        <authorList>
            <person name="Li F."/>
            <person name="Upadhyaya N.M."/>
            <person name="Sperschneider J."/>
            <person name="Matny O."/>
            <person name="Nguyen-Phuc H."/>
            <person name="Mago R."/>
            <person name="Raley C."/>
            <person name="Miller M.E."/>
            <person name="Silverstein K.A.T."/>
            <person name="Henningsen E."/>
            <person name="Hirsch C.D."/>
            <person name="Visser B."/>
            <person name="Pretorius Z.A."/>
            <person name="Steffenson B.J."/>
            <person name="Schwessinger B."/>
            <person name="Dodds P.N."/>
            <person name="Figueroa M."/>
        </authorList>
    </citation>
    <scope>NUCLEOTIDE SEQUENCE [LARGE SCALE GENOMIC DNA]</scope>
    <source>
        <strain evidence="2 3">Ug99</strain>
    </source>
</reference>
<evidence type="ECO:0000313" key="2">
    <source>
        <dbReference type="EMBL" id="KAA1126089.1"/>
    </source>
</evidence>
<accession>A0A5B0RKZ6</accession>
<evidence type="ECO:0000313" key="3">
    <source>
        <dbReference type="Proteomes" id="UP000325313"/>
    </source>
</evidence>
<proteinExistence type="predicted"/>
<organism evidence="2 3">
    <name type="scientific">Puccinia graminis f. sp. tritici</name>
    <dbReference type="NCBI Taxonomy" id="56615"/>
    <lineage>
        <taxon>Eukaryota</taxon>
        <taxon>Fungi</taxon>
        <taxon>Dikarya</taxon>
        <taxon>Basidiomycota</taxon>
        <taxon>Pucciniomycotina</taxon>
        <taxon>Pucciniomycetes</taxon>
        <taxon>Pucciniales</taxon>
        <taxon>Pucciniaceae</taxon>
        <taxon>Puccinia</taxon>
    </lineage>
</organism>
<evidence type="ECO:0000256" key="1">
    <source>
        <dbReference type="SAM" id="MobiDB-lite"/>
    </source>
</evidence>
<sequence>MGGKNDRDDKKLYEPNHKNRMKKRQSNPLQPAEAKAGDNRLRRPPTAPFHRPPNKHQQPQRPRTVLHPHHPVSQHPQSPM</sequence>
<gene>
    <name evidence="2" type="ORF">PGTUg99_022051</name>
</gene>
<dbReference type="Proteomes" id="UP000325313">
    <property type="component" value="Unassembled WGS sequence"/>
</dbReference>
<protein>
    <submittedName>
        <fullName evidence="2">Uncharacterized protein</fullName>
    </submittedName>
</protein>
<dbReference type="EMBL" id="VDEP01000173">
    <property type="protein sequence ID" value="KAA1126089.1"/>
    <property type="molecule type" value="Genomic_DNA"/>
</dbReference>
<feature type="compositionally biased region" description="Basic and acidic residues" evidence="1">
    <location>
        <begin position="1"/>
        <end position="17"/>
    </location>
</feature>
<comment type="caution">
    <text evidence="2">The sequence shown here is derived from an EMBL/GenBank/DDBJ whole genome shotgun (WGS) entry which is preliminary data.</text>
</comment>